<dbReference type="SUPFAM" id="SSF140996">
    <property type="entry name" value="Hermes dimerisation domain"/>
    <property type="match status" value="1"/>
</dbReference>
<dbReference type="PANTHER" id="PTHR46169:SF15">
    <property type="entry name" value="INNER CENTROMERE PROTEIN A-LIKE ISOFORM X1-RELATED"/>
    <property type="match status" value="1"/>
</dbReference>
<evidence type="ECO:0000256" key="1">
    <source>
        <dbReference type="SAM" id="MobiDB-lite"/>
    </source>
</evidence>
<gene>
    <name evidence="2" type="primary">LOC118316825</name>
</gene>
<evidence type="ECO:0000313" key="3">
    <source>
        <dbReference type="Proteomes" id="UP000694558"/>
    </source>
</evidence>
<dbReference type="PANTHER" id="PTHR46169">
    <property type="entry name" value="DNA REPLICATION-RELATED ELEMENT FACTOR, ISOFORM A"/>
    <property type="match status" value="1"/>
</dbReference>
<evidence type="ECO:0008006" key="4">
    <source>
        <dbReference type="Google" id="ProtNLM"/>
    </source>
</evidence>
<proteinExistence type="predicted"/>
<reference evidence="2" key="1">
    <citation type="submission" date="2023-05" db="EMBL/GenBank/DDBJ databases">
        <title>High-quality long-read genome of Scophthalmus maximus.</title>
        <authorList>
            <person name="Lien S."/>
            <person name="Martinez P."/>
        </authorList>
    </citation>
    <scope>NUCLEOTIDE SEQUENCE [LARGE SCALE GENOMIC DNA]</scope>
</reference>
<sequence>MRPLAIVEGEGFREMVNTFHSGYTLPSRHHFTFLMERKYAPTMDKVKIEQKKCTSKLSLTTDAWTSVATEPYLGVTCHFMNENWELSSFSLTTMPLEERHTAGNIASWVELVAEKLDISLQDNVLAIGHDSAANVVAALRILQDKHVVASHHCASHTLQLVVNHALEKNPMIDKTLGAARCLVKHFKKSELASSKLKQKQKQWGTAEHTLIQDVPVRWNSSYYMVNRLLEQRWPVVATLSDPEVTQRGKHYLDLKNDQWTLLEELEQVLKPLEQATVFLSGEAYVTISVLPPLIEGLQKSTKKTTYESAAVNSFQIAAEQQIKSRWESESAFREGGQNGSIIAAALDPRFHKLKFLSPEDALKVQVRIQALALDIKRAKLAGIEQGHSASPQQKNTSRSVLDTLLGSDSEGDCSNEEDNGQEDSGVSEAVGPMRMWQIEFA</sequence>
<feature type="compositionally biased region" description="Acidic residues" evidence="1">
    <location>
        <begin position="409"/>
        <end position="421"/>
    </location>
</feature>
<dbReference type="SUPFAM" id="SSF53098">
    <property type="entry name" value="Ribonuclease H-like"/>
    <property type="match status" value="1"/>
</dbReference>
<dbReference type="InterPro" id="IPR012337">
    <property type="entry name" value="RNaseH-like_sf"/>
</dbReference>
<dbReference type="GeneTree" id="ENSGT00940000158431"/>
<feature type="region of interest" description="Disordered" evidence="1">
    <location>
        <begin position="403"/>
        <end position="431"/>
    </location>
</feature>
<dbReference type="GO" id="GO:0005634">
    <property type="term" value="C:nucleus"/>
    <property type="evidence" value="ECO:0007669"/>
    <property type="project" value="TreeGrafter"/>
</dbReference>
<organism evidence="2 3">
    <name type="scientific">Scophthalmus maximus</name>
    <name type="common">Turbot</name>
    <name type="synonym">Psetta maxima</name>
    <dbReference type="NCBI Taxonomy" id="52904"/>
    <lineage>
        <taxon>Eukaryota</taxon>
        <taxon>Metazoa</taxon>
        <taxon>Chordata</taxon>
        <taxon>Craniata</taxon>
        <taxon>Vertebrata</taxon>
        <taxon>Euteleostomi</taxon>
        <taxon>Actinopterygii</taxon>
        <taxon>Neopterygii</taxon>
        <taxon>Teleostei</taxon>
        <taxon>Neoteleostei</taxon>
        <taxon>Acanthomorphata</taxon>
        <taxon>Carangaria</taxon>
        <taxon>Pleuronectiformes</taxon>
        <taxon>Pleuronectoidei</taxon>
        <taxon>Scophthalmidae</taxon>
        <taxon>Scophthalmus</taxon>
    </lineage>
</organism>
<dbReference type="AlphaFoldDB" id="A0A8D3E0J4"/>
<accession>A0A8D3E0J4</accession>
<reference evidence="2" key="2">
    <citation type="submission" date="2025-08" db="UniProtKB">
        <authorList>
            <consortium name="Ensembl"/>
        </authorList>
    </citation>
    <scope>IDENTIFICATION</scope>
</reference>
<dbReference type="GO" id="GO:0006357">
    <property type="term" value="P:regulation of transcription by RNA polymerase II"/>
    <property type="evidence" value="ECO:0007669"/>
    <property type="project" value="TreeGrafter"/>
</dbReference>
<protein>
    <recommendedName>
        <fullName evidence="4">Zinc finger BED domain-containing protein 1-like</fullName>
    </recommendedName>
</protein>
<dbReference type="Proteomes" id="UP000694558">
    <property type="component" value="Chromosome 11"/>
</dbReference>
<dbReference type="InterPro" id="IPR052717">
    <property type="entry name" value="Vacuolar_transposase_reg"/>
</dbReference>
<name>A0A8D3E0J4_SCOMX</name>
<evidence type="ECO:0000313" key="2">
    <source>
        <dbReference type="Ensembl" id="ENSSMAP00000065303.1"/>
    </source>
</evidence>
<dbReference type="Ensembl" id="ENSSMAT00000072359.1">
    <property type="protein sequence ID" value="ENSSMAP00000065303.1"/>
    <property type="gene ID" value="ENSSMAG00000036809.1"/>
</dbReference>